<evidence type="ECO:0000256" key="1">
    <source>
        <dbReference type="SAM" id="MobiDB-lite"/>
    </source>
</evidence>
<organism evidence="3 4">
    <name type="scientific">Roseovarius ramblicola</name>
    <dbReference type="NCBI Taxonomy" id="2022336"/>
    <lineage>
        <taxon>Bacteria</taxon>
        <taxon>Pseudomonadati</taxon>
        <taxon>Pseudomonadota</taxon>
        <taxon>Alphaproteobacteria</taxon>
        <taxon>Rhodobacterales</taxon>
        <taxon>Roseobacteraceae</taxon>
        <taxon>Roseovarius</taxon>
    </lineage>
</organism>
<feature type="region of interest" description="Disordered" evidence="1">
    <location>
        <begin position="1"/>
        <end position="33"/>
    </location>
</feature>
<sequence length="103" mass="10268">MLVSLSRSVADAGIPAPSAPPGPSDPSAARRDAAEALEASFLAEMLRATGLGEQENSLSGSTGESQFASFHRAAIAREMVAAGGIGLADVIEAAIGETSRDGA</sequence>
<proteinExistence type="predicted"/>
<comment type="caution">
    <text evidence="3">The sequence shown here is derived from an EMBL/GenBank/DDBJ whole genome shotgun (WGS) entry which is preliminary data.</text>
</comment>
<dbReference type="Pfam" id="PF10135">
    <property type="entry name" value="Rod-binding"/>
    <property type="match status" value="1"/>
</dbReference>
<reference evidence="3 4" key="1">
    <citation type="submission" date="2024-09" db="EMBL/GenBank/DDBJ databases">
        <authorList>
            <person name="Sun Q."/>
            <person name="Mori K."/>
        </authorList>
    </citation>
    <scope>NUCLEOTIDE SEQUENCE [LARGE SCALE GENOMIC DNA]</scope>
    <source>
        <strain evidence="3 4">CECT 9424</strain>
    </source>
</reference>
<gene>
    <name evidence="3" type="ORF">ACFFU4_02005</name>
</gene>
<evidence type="ECO:0000313" key="3">
    <source>
        <dbReference type="EMBL" id="MFB9148523.1"/>
    </source>
</evidence>
<dbReference type="RefSeq" id="WP_377066526.1">
    <property type="nucleotide sequence ID" value="NZ_JBHMEC010000003.1"/>
</dbReference>
<protein>
    <submittedName>
        <fullName evidence="3">Rod-binding protein</fullName>
    </submittedName>
</protein>
<evidence type="ECO:0000313" key="4">
    <source>
        <dbReference type="Proteomes" id="UP001589670"/>
    </source>
</evidence>
<keyword evidence="4" id="KW-1185">Reference proteome</keyword>
<evidence type="ECO:0000259" key="2">
    <source>
        <dbReference type="Pfam" id="PF10135"/>
    </source>
</evidence>
<feature type="domain" description="Flagellar protein FlgJ N-terminal" evidence="2">
    <location>
        <begin position="47"/>
        <end position="92"/>
    </location>
</feature>
<name>A0ABV5HVS2_9RHOB</name>
<accession>A0ABV5HVS2</accession>
<dbReference type="PRINTS" id="PR01002">
    <property type="entry name" value="FLGFLGJ"/>
</dbReference>
<dbReference type="InterPro" id="IPR019301">
    <property type="entry name" value="Flagellar_prot_FlgJ_N"/>
</dbReference>
<dbReference type="EMBL" id="JBHMEC010000003">
    <property type="protein sequence ID" value="MFB9148523.1"/>
    <property type="molecule type" value="Genomic_DNA"/>
</dbReference>
<dbReference type="Proteomes" id="UP001589670">
    <property type="component" value="Unassembled WGS sequence"/>
</dbReference>